<reference evidence="1" key="2">
    <citation type="submission" date="2021-05" db="EMBL/GenBank/DDBJ databases">
        <title>Protein family content uncovers lineage relationships and bacterial pathway maintenance mechanisms in DPANN archaea.</title>
        <authorList>
            <person name="Castelle C.J."/>
            <person name="Meheust R."/>
            <person name="Jaffe A.L."/>
            <person name="Seitz K."/>
            <person name="Gong X."/>
            <person name="Baker B.J."/>
            <person name="Banfield J.F."/>
        </authorList>
    </citation>
    <scope>NUCLEOTIDE SEQUENCE</scope>
    <source>
        <strain evidence="1">RIFCSPHIGHO2_01_FULL_AR10_44_11</strain>
    </source>
</reference>
<gene>
    <name evidence="1" type="ORF">J4415_00970</name>
</gene>
<name>A0A8T4KWB5_9ARCH</name>
<reference evidence="1" key="1">
    <citation type="submission" date="2021-03" db="EMBL/GenBank/DDBJ databases">
        <authorList>
            <person name="Jaffe A."/>
        </authorList>
    </citation>
    <scope>NUCLEOTIDE SEQUENCE</scope>
    <source>
        <strain evidence="1">RIFCSPHIGHO2_01_FULL_AR10_44_11</strain>
    </source>
</reference>
<evidence type="ECO:0000313" key="2">
    <source>
        <dbReference type="Proteomes" id="UP000677687"/>
    </source>
</evidence>
<proteinExistence type="predicted"/>
<dbReference type="AlphaFoldDB" id="A0A8T4KWB5"/>
<protein>
    <submittedName>
        <fullName evidence="1">Uncharacterized protein</fullName>
    </submittedName>
</protein>
<dbReference type="EMBL" id="JAGVWD010000013">
    <property type="protein sequence ID" value="MBS3057180.1"/>
    <property type="molecule type" value="Genomic_DNA"/>
</dbReference>
<dbReference type="Proteomes" id="UP000677687">
    <property type="component" value="Unassembled WGS sequence"/>
</dbReference>
<sequence length="97" mass="11400">MKGFLNNLRKNLRNLPVKIWTRCRYGKKGRTLVKGLFPKGGISVYTIEEFSDISGRNKYVFGVDGNEWRRLHPDSRAEAEKYAKEHNTIIKIRYELI</sequence>
<organism evidence="1 2">
    <name type="scientific">Candidatus Iainarchaeum sp</name>
    <dbReference type="NCBI Taxonomy" id="3101447"/>
    <lineage>
        <taxon>Archaea</taxon>
        <taxon>Candidatus Iainarchaeota</taxon>
        <taxon>Candidatus Iainarchaeia</taxon>
        <taxon>Candidatus Iainarchaeales</taxon>
        <taxon>Candidatus Iainarchaeaceae</taxon>
        <taxon>Candidatus Iainarchaeum</taxon>
    </lineage>
</organism>
<comment type="caution">
    <text evidence="1">The sequence shown here is derived from an EMBL/GenBank/DDBJ whole genome shotgun (WGS) entry which is preliminary data.</text>
</comment>
<accession>A0A8T4KWB5</accession>
<evidence type="ECO:0000313" key="1">
    <source>
        <dbReference type="EMBL" id="MBS3057180.1"/>
    </source>
</evidence>